<sequence>MEDRMTRLEGIVTDMMVMMREMQATSTAGPSQLTASSAAPVPPPQPPTVPIEYV</sequence>
<organism evidence="2">
    <name type="scientific">Sesamum latifolium</name>
    <dbReference type="NCBI Taxonomy" id="2727402"/>
    <lineage>
        <taxon>Eukaryota</taxon>
        <taxon>Viridiplantae</taxon>
        <taxon>Streptophyta</taxon>
        <taxon>Embryophyta</taxon>
        <taxon>Tracheophyta</taxon>
        <taxon>Spermatophyta</taxon>
        <taxon>Magnoliopsida</taxon>
        <taxon>eudicotyledons</taxon>
        <taxon>Gunneridae</taxon>
        <taxon>Pentapetalae</taxon>
        <taxon>asterids</taxon>
        <taxon>lamiids</taxon>
        <taxon>Lamiales</taxon>
        <taxon>Pedaliaceae</taxon>
        <taxon>Sesamum</taxon>
    </lineage>
</organism>
<evidence type="ECO:0000256" key="1">
    <source>
        <dbReference type="SAM" id="MobiDB-lite"/>
    </source>
</evidence>
<feature type="region of interest" description="Disordered" evidence="1">
    <location>
        <begin position="23"/>
        <end position="54"/>
    </location>
</feature>
<proteinExistence type="predicted"/>
<reference evidence="2" key="1">
    <citation type="submission" date="2020-06" db="EMBL/GenBank/DDBJ databases">
        <authorList>
            <person name="Li T."/>
            <person name="Hu X."/>
            <person name="Zhang T."/>
            <person name="Song X."/>
            <person name="Zhang H."/>
            <person name="Dai N."/>
            <person name="Sheng W."/>
            <person name="Hou X."/>
            <person name="Wei L."/>
        </authorList>
    </citation>
    <scope>NUCLEOTIDE SEQUENCE</scope>
    <source>
        <strain evidence="2">KEN1</strain>
        <tissue evidence="2">Leaf</tissue>
    </source>
</reference>
<dbReference type="EMBL" id="JACGWN010000011">
    <property type="protein sequence ID" value="KAL0420404.1"/>
    <property type="molecule type" value="Genomic_DNA"/>
</dbReference>
<reference evidence="2" key="2">
    <citation type="journal article" date="2024" name="Plant">
        <title>Genomic evolution and insights into agronomic trait innovations of Sesamum species.</title>
        <authorList>
            <person name="Miao H."/>
            <person name="Wang L."/>
            <person name="Qu L."/>
            <person name="Liu H."/>
            <person name="Sun Y."/>
            <person name="Le M."/>
            <person name="Wang Q."/>
            <person name="Wei S."/>
            <person name="Zheng Y."/>
            <person name="Lin W."/>
            <person name="Duan Y."/>
            <person name="Cao H."/>
            <person name="Xiong S."/>
            <person name="Wang X."/>
            <person name="Wei L."/>
            <person name="Li C."/>
            <person name="Ma Q."/>
            <person name="Ju M."/>
            <person name="Zhao R."/>
            <person name="Li G."/>
            <person name="Mu C."/>
            <person name="Tian Q."/>
            <person name="Mei H."/>
            <person name="Zhang T."/>
            <person name="Gao T."/>
            <person name="Zhang H."/>
        </authorList>
    </citation>
    <scope>NUCLEOTIDE SEQUENCE</scope>
    <source>
        <strain evidence="2">KEN1</strain>
    </source>
</reference>
<protein>
    <submittedName>
        <fullName evidence="2">Uncharacterized protein</fullName>
    </submittedName>
</protein>
<dbReference type="AlphaFoldDB" id="A0AAW2UUH7"/>
<accession>A0AAW2UUH7</accession>
<evidence type="ECO:0000313" key="2">
    <source>
        <dbReference type="EMBL" id="KAL0420404.1"/>
    </source>
</evidence>
<feature type="compositionally biased region" description="Pro residues" evidence="1">
    <location>
        <begin position="40"/>
        <end position="54"/>
    </location>
</feature>
<name>A0AAW2UUH7_9LAMI</name>
<feature type="compositionally biased region" description="Polar residues" evidence="1">
    <location>
        <begin position="23"/>
        <end position="33"/>
    </location>
</feature>
<gene>
    <name evidence="2" type="ORF">Slati_3063300</name>
</gene>
<comment type="caution">
    <text evidence="2">The sequence shown here is derived from an EMBL/GenBank/DDBJ whole genome shotgun (WGS) entry which is preliminary data.</text>
</comment>